<accession>A0A5E4UHM7</accession>
<gene>
    <name evidence="1" type="ORF">PTE30175_01979</name>
</gene>
<dbReference type="Proteomes" id="UP000414233">
    <property type="component" value="Unassembled WGS sequence"/>
</dbReference>
<organism evidence="1 2">
    <name type="scientific">Pandoraea terrae</name>
    <dbReference type="NCBI Taxonomy" id="1537710"/>
    <lineage>
        <taxon>Bacteria</taxon>
        <taxon>Pseudomonadati</taxon>
        <taxon>Pseudomonadota</taxon>
        <taxon>Betaproteobacteria</taxon>
        <taxon>Burkholderiales</taxon>
        <taxon>Burkholderiaceae</taxon>
        <taxon>Pandoraea</taxon>
    </lineage>
</organism>
<evidence type="ECO:0000313" key="2">
    <source>
        <dbReference type="Proteomes" id="UP000414233"/>
    </source>
</evidence>
<keyword evidence="2" id="KW-1185">Reference proteome</keyword>
<name>A0A5E4UHM7_9BURK</name>
<sequence length="384" mass="42292">MALRAGNGATHIYRVKSCTSRKHAAEERLAGALFALTGLRTPPVRLADHCSQWVDGTQIPDKVYLASEWVESFEDLGHWLTGPHARAAIVRAFPDASENYDTLCAIALAAEHHMQQCCGGRPFWQLAGDAAARHRAAHARRFAALEALNRLLPVAYRNEQERHYLASLWIGNWDPLNCHMENFGYCADATGAPRGMTLDFGAALQMGFQGQLKEDNFEVVVSQRAQLRSLAPIEQHFARADAAFGPSLPSGPLAGPGVLPYGRQLETCVERLRAVDPDRDVATLADSGSALSISVEMAYRLQRISDSAIAAVVADCRADPAPDDTLAWRREDEVAALMIARREDCVRRLGHGWVKRWATLHAARARAIALRQDRLLEDAMRCPS</sequence>
<evidence type="ECO:0000313" key="1">
    <source>
        <dbReference type="EMBL" id="VVD99517.1"/>
    </source>
</evidence>
<dbReference type="EMBL" id="CABPRZ010000007">
    <property type="protein sequence ID" value="VVD99517.1"/>
    <property type="molecule type" value="Genomic_DNA"/>
</dbReference>
<proteinExistence type="predicted"/>
<reference evidence="1 2" key="1">
    <citation type="submission" date="2019-08" db="EMBL/GenBank/DDBJ databases">
        <authorList>
            <person name="Peeters C."/>
        </authorList>
    </citation>
    <scope>NUCLEOTIDE SEQUENCE [LARGE SCALE GENOMIC DNA]</scope>
    <source>
        <strain evidence="1 2">LMG 30175</strain>
    </source>
</reference>
<dbReference type="AlphaFoldDB" id="A0A5E4UHM7"/>
<protein>
    <submittedName>
        <fullName evidence="1">Uncharacterized protein</fullName>
    </submittedName>
</protein>